<accession>A0AAV7LZ10</accession>
<evidence type="ECO:0000313" key="2">
    <source>
        <dbReference type="EMBL" id="KAJ1096173.1"/>
    </source>
</evidence>
<gene>
    <name evidence="2" type="ORF">NDU88_001317</name>
</gene>
<comment type="caution">
    <text evidence="2">The sequence shown here is derived from an EMBL/GenBank/DDBJ whole genome shotgun (WGS) entry which is preliminary data.</text>
</comment>
<proteinExistence type="predicted"/>
<feature type="region of interest" description="Disordered" evidence="1">
    <location>
        <begin position="1"/>
        <end position="20"/>
    </location>
</feature>
<organism evidence="2 3">
    <name type="scientific">Pleurodeles waltl</name>
    <name type="common">Iberian ribbed newt</name>
    <dbReference type="NCBI Taxonomy" id="8319"/>
    <lineage>
        <taxon>Eukaryota</taxon>
        <taxon>Metazoa</taxon>
        <taxon>Chordata</taxon>
        <taxon>Craniata</taxon>
        <taxon>Vertebrata</taxon>
        <taxon>Euteleostomi</taxon>
        <taxon>Amphibia</taxon>
        <taxon>Batrachia</taxon>
        <taxon>Caudata</taxon>
        <taxon>Salamandroidea</taxon>
        <taxon>Salamandridae</taxon>
        <taxon>Pleurodelinae</taxon>
        <taxon>Pleurodeles</taxon>
    </lineage>
</organism>
<evidence type="ECO:0000256" key="1">
    <source>
        <dbReference type="SAM" id="MobiDB-lite"/>
    </source>
</evidence>
<reference evidence="2" key="1">
    <citation type="journal article" date="2022" name="bioRxiv">
        <title>Sequencing and chromosome-scale assembly of the giantPleurodeles waltlgenome.</title>
        <authorList>
            <person name="Brown T."/>
            <person name="Elewa A."/>
            <person name="Iarovenko S."/>
            <person name="Subramanian E."/>
            <person name="Araus A.J."/>
            <person name="Petzold A."/>
            <person name="Susuki M."/>
            <person name="Suzuki K.-i.T."/>
            <person name="Hayashi T."/>
            <person name="Toyoda A."/>
            <person name="Oliveira C."/>
            <person name="Osipova E."/>
            <person name="Leigh N.D."/>
            <person name="Simon A."/>
            <person name="Yun M.H."/>
        </authorList>
    </citation>
    <scope>NUCLEOTIDE SEQUENCE</scope>
    <source>
        <strain evidence="2">20211129_DDA</strain>
        <tissue evidence="2">Liver</tissue>
    </source>
</reference>
<sequence>MNHFTTVCHRGTRGKRAHDRRPITSTVRHLSLGDPGQLELDQQGRKWKNAYEDSSPEEEVFLISFSNDLKKRHRPRPTCVFDIVGSHVKVLIDMCASVNVMSI</sequence>
<dbReference type="EMBL" id="JANPWB010000014">
    <property type="protein sequence ID" value="KAJ1096173.1"/>
    <property type="molecule type" value="Genomic_DNA"/>
</dbReference>
<dbReference type="Proteomes" id="UP001066276">
    <property type="component" value="Chromosome 10"/>
</dbReference>
<keyword evidence="3" id="KW-1185">Reference proteome</keyword>
<name>A0AAV7LZ10_PLEWA</name>
<evidence type="ECO:0000313" key="3">
    <source>
        <dbReference type="Proteomes" id="UP001066276"/>
    </source>
</evidence>
<dbReference type="AlphaFoldDB" id="A0AAV7LZ10"/>
<protein>
    <submittedName>
        <fullName evidence="2">Uncharacterized protein</fullName>
    </submittedName>
</protein>
<feature type="compositionally biased region" description="Basic residues" evidence="1">
    <location>
        <begin position="10"/>
        <end position="19"/>
    </location>
</feature>